<dbReference type="Gene3D" id="3.40.50.2000">
    <property type="entry name" value="Glycogen Phosphorylase B"/>
    <property type="match status" value="1"/>
</dbReference>
<dbReference type="EMBL" id="JANJYJ010000006">
    <property type="protein sequence ID" value="KAK3206411.1"/>
    <property type="molecule type" value="Genomic_DNA"/>
</dbReference>
<dbReference type="Proteomes" id="UP001281410">
    <property type="component" value="Unassembled WGS sequence"/>
</dbReference>
<gene>
    <name evidence="1" type="ORF">Dsin_020457</name>
</gene>
<evidence type="ECO:0000313" key="1">
    <source>
        <dbReference type="EMBL" id="KAK3206411.1"/>
    </source>
</evidence>
<reference evidence="1" key="1">
    <citation type="journal article" date="2023" name="Plant J.">
        <title>Genome sequences and population genomics provide insights into the demographic history, inbreeding, and mutation load of two 'living fossil' tree species of Dipteronia.</title>
        <authorList>
            <person name="Feng Y."/>
            <person name="Comes H.P."/>
            <person name="Chen J."/>
            <person name="Zhu S."/>
            <person name="Lu R."/>
            <person name="Zhang X."/>
            <person name="Li P."/>
            <person name="Qiu J."/>
            <person name="Olsen K.M."/>
            <person name="Qiu Y."/>
        </authorList>
    </citation>
    <scope>NUCLEOTIDE SEQUENCE</scope>
    <source>
        <strain evidence="1">NBL</strain>
    </source>
</reference>
<proteinExistence type="predicted"/>
<keyword evidence="2" id="KW-1185">Reference proteome</keyword>
<accession>A0AAE0E406</accession>
<protein>
    <submittedName>
        <fullName evidence="1">Uncharacterized protein</fullName>
    </submittedName>
</protein>
<dbReference type="SUPFAM" id="SSF53756">
    <property type="entry name" value="UDP-Glycosyltransferase/glycogen phosphorylase"/>
    <property type="match status" value="1"/>
</dbReference>
<sequence length="139" mass="15310">MTSLATLSDIVDVSMHKLNLSYRASLQELLIGIVEVEHEEQREGSPCVIYDALMYSVEAVAHSLKLPSIILCTMNAISLLTYFAYPHSATLRGRLYPFTRVAAFACSSSSSSSSLTRKLLESVLDSVLVREFTKDSMAV</sequence>
<organism evidence="1 2">
    <name type="scientific">Dipteronia sinensis</name>
    <dbReference type="NCBI Taxonomy" id="43782"/>
    <lineage>
        <taxon>Eukaryota</taxon>
        <taxon>Viridiplantae</taxon>
        <taxon>Streptophyta</taxon>
        <taxon>Embryophyta</taxon>
        <taxon>Tracheophyta</taxon>
        <taxon>Spermatophyta</taxon>
        <taxon>Magnoliopsida</taxon>
        <taxon>eudicotyledons</taxon>
        <taxon>Gunneridae</taxon>
        <taxon>Pentapetalae</taxon>
        <taxon>rosids</taxon>
        <taxon>malvids</taxon>
        <taxon>Sapindales</taxon>
        <taxon>Sapindaceae</taxon>
        <taxon>Hippocastanoideae</taxon>
        <taxon>Acereae</taxon>
        <taxon>Dipteronia</taxon>
    </lineage>
</organism>
<name>A0AAE0E406_9ROSI</name>
<comment type="caution">
    <text evidence="1">The sequence shown here is derived from an EMBL/GenBank/DDBJ whole genome shotgun (WGS) entry which is preliminary data.</text>
</comment>
<dbReference type="AlphaFoldDB" id="A0AAE0E406"/>
<evidence type="ECO:0000313" key="2">
    <source>
        <dbReference type="Proteomes" id="UP001281410"/>
    </source>
</evidence>